<dbReference type="InterPro" id="IPR026564">
    <property type="entry name" value="Transcrip_reg_TACO1-like_dom3"/>
</dbReference>
<dbReference type="InterPro" id="IPR048300">
    <property type="entry name" value="TACO1_YebC-like_2nd/3rd_dom"/>
</dbReference>
<dbReference type="GO" id="GO:0005739">
    <property type="term" value="C:mitochondrion"/>
    <property type="evidence" value="ECO:0007669"/>
    <property type="project" value="TreeGrafter"/>
</dbReference>
<gene>
    <name evidence="4" type="ORF">BT63DRAFT_378191</name>
</gene>
<dbReference type="PANTHER" id="PTHR12532:SF0">
    <property type="entry name" value="TRANSLATIONAL ACTIVATOR OF CYTOCHROME C OXIDASE 1"/>
    <property type="match status" value="1"/>
</dbReference>
<evidence type="ECO:0000259" key="2">
    <source>
        <dbReference type="Pfam" id="PF01709"/>
    </source>
</evidence>
<comment type="similarity">
    <text evidence="1">Belongs to the TACO1 family.</text>
</comment>
<dbReference type="AlphaFoldDB" id="A0A6A6TXP7"/>
<dbReference type="SUPFAM" id="SSF75625">
    <property type="entry name" value="YebC-like"/>
    <property type="match status" value="1"/>
</dbReference>
<dbReference type="InterPro" id="IPR002876">
    <property type="entry name" value="Transcrip_reg_TACO1-like"/>
</dbReference>
<feature type="domain" description="TACO1/YebC-like N-terminal" evidence="3">
    <location>
        <begin position="49"/>
        <end position="118"/>
    </location>
</feature>
<dbReference type="Pfam" id="PF01709">
    <property type="entry name" value="Transcrip_reg"/>
    <property type="match status" value="1"/>
</dbReference>
<evidence type="ECO:0000313" key="5">
    <source>
        <dbReference type="Proteomes" id="UP000799302"/>
    </source>
</evidence>
<evidence type="ECO:0000313" key="4">
    <source>
        <dbReference type="EMBL" id="KAF2664855.1"/>
    </source>
</evidence>
<dbReference type="OrthoDB" id="2017544at2759"/>
<dbReference type="InterPro" id="IPR017856">
    <property type="entry name" value="Integrase-like_N"/>
</dbReference>
<sequence>MAPPAFAIHPIKARLFTTSTRPQYCSLRRQWIVHTPHRLFSSSPNRKGKWPTIKLDKGRADVNKGRLRTALAAEIIHASKIGGPDPNGNPRLADALVRARKNSLPKANIDAAIARGQGLTTSGAKLESATEEALGPGGVALLIDLLTENRAGTKIELRKVYKLFGATDSNTAFLFDKRGQLVFLGEVDEEKMAEATMDAGGLDFQQEEDGRWTVWTEVDDMKTVGDALKKLGLRLDESEIVWEAKGDMMVAEDSVDQETGETVREFVEKLGDISGVKAVYMNARFAQPLL</sequence>
<evidence type="ECO:0000256" key="1">
    <source>
        <dbReference type="ARBA" id="ARBA00008724"/>
    </source>
</evidence>
<proteinExistence type="inferred from homology"/>
<dbReference type="InterPro" id="IPR029072">
    <property type="entry name" value="YebC-like"/>
</dbReference>
<dbReference type="Gene3D" id="3.30.70.980">
    <property type="match status" value="2"/>
</dbReference>
<name>A0A6A6TXP7_9PEZI</name>
<accession>A0A6A6TXP7</accession>
<dbReference type="PANTHER" id="PTHR12532">
    <property type="entry name" value="TRANSLATIONAL ACTIVATOR OF CYTOCHROME C OXIDASE 1"/>
    <property type="match status" value="1"/>
</dbReference>
<dbReference type="Pfam" id="PF20772">
    <property type="entry name" value="TACO1_YebC_N"/>
    <property type="match status" value="1"/>
</dbReference>
<evidence type="ECO:0000259" key="3">
    <source>
        <dbReference type="Pfam" id="PF20772"/>
    </source>
</evidence>
<dbReference type="InterPro" id="IPR049083">
    <property type="entry name" value="TACO1_YebC_N"/>
</dbReference>
<reference evidence="4" key="1">
    <citation type="journal article" date="2020" name="Stud. Mycol.">
        <title>101 Dothideomycetes genomes: a test case for predicting lifestyles and emergence of pathogens.</title>
        <authorList>
            <person name="Haridas S."/>
            <person name="Albert R."/>
            <person name="Binder M."/>
            <person name="Bloem J."/>
            <person name="Labutti K."/>
            <person name="Salamov A."/>
            <person name="Andreopoulos B."/>
            <person name="Baker S."/>
            <person name="Barry K."/>
            <person name="Bills G."/>
            <person name="Bluhm B."/>
            <person name="Cannon C."/>
            <person name="Castanera R."/>
            <person name="Culley D."/>
            <person name="Daum C."/>
            <person name="Ezra D."/>
            <person name="Gonzalez J."/>
            <person name="Henrissat B."/>
            <person name="Kuo A."/>
            <person name="Liang C."/>
            <person name="Lipzen A."/>
            <person name="Lutzoni F."/>
            <person name="Magnuson J."/>
            <person name="Mondo S."/>
            <person name="Nolan M."/>
            <person name="Ohm R."/>
            <person name="Pangilinan J."/>
            <person name="Park H.-J."/>
            <person name="Ramirez L."/>
            <person name="Alfaro M."/>
            <person name="Sun H."/>
            <person name="Tritt A."/>
            <person name="Yoshinaga Y."/>
            <person name="Zwiers L.-H."/>
            <person name="Turgeon B."/>
            <person name="Goodwin S."/>
            <person name="Spatafora J."/>
            <person name="Crous P."/>
            <person name="Grigoriev I."/>
        </authorList>
    </citation>
    <scope>NUCLEOTIDE SEQUENCE</scope>
    <source>
        <strain evidence="4">CBS 115976</strain>
    </source>
</reference>
<organism evidence="4 5">
    <name type="scientific">Microthyrium microscopicum</name>
    <dbReference type="NCBI Taxonomy" id="703497"/>
    <lineage>
        <taxon>Eukaryota</taxon>
        <taxon>Fungi</taxon>
        <taxon>Dikarya</taxon>
        <taxon>Ascomycota</taxon>
        <taxon>Pezizomycotina</taxon>
        <taxon>Dothideomycetes</taxon>
        <taxon>Dothideomycetes incertae sedis</taxon>
        <taxon>Microthyriales</taxon>
        <taxon>Microthyriaceae</taxon>
        <taxon>Microthyrium</taxon>
    </lineage>
</organism>
<dbReference type="Gene3D" id="1.10.10.200">
    <property type="match status" value="1"/>
</dbReference>
<protein>
    <submittedName>
        <fullName evidence="4">YebC-like protein</fullName>
    </submittedName>
</protein>
<feature type="domain" description="TACO1/YebC-like second and third" evidence="2">
    <location>
        <begin position="127"/>
        <end position="283"/>
    </location>
</feature>
<dbReference type="EMBL" id="MU004241">
    <property type="protein sequence ID" value="KAF2664855.1"/>
    <property type="molecule type" value="Genomic_DNA"/>
</dbReference>
<keyword evidence="5" id="KW-1185">Reference proteome</keyword>
<dbReference type="Proteomes" id="UP000799302">
    <property type="component" value="Unassembled WGS sequence"/>
</dbReference>